<feature type="domain" description="RagB/SusD" evidence="7">
    <location>
        <begin position="304"/>
        <end position="569"/>
    </location>
</feature>
<keyword evidence="4" id="KW-0472">Membrane</keyword>
<dbReference type="InterPro" id="IPR011990">
    <property type="entry name" value="TPR-like_helical_dom_sf"/>
</dbReference>
<evidence type="ECO:0000256" key="6">
    <source>
        <dbReference type="SAM" id="SignalP"/>
    </source>
</evidence>
<evidence type="ECO:0000256" key="5">
    <source>
        <dbReference type="ARBA" id="ARBA00023237"/>
    </source>
</evidence>
<comment type="similarity">
    <text evidence="2">Belongs to the SusD family.</text>
</comment>
<accession>A0A1T4MAV0</accession>
<feature type="domain" description="SusD-like N-terminal" evidence="8">
    <location>
        <begin position="28"/>
        <end position="230"/>
    </location>
</feature>
<dbReference type="SUPFAM" id="SSF48452">
    <property type="entry name" value="TPR-like"/>
    <property type="match status" value="1"/>
</dbReference>
<keyword evidence="5" id="KW-0998">Cell outer membrane</keyword>
<dbReference type="AlphaFoldDB" id="A0A1T4MAV0"/>
<evidence type="ECO:0000256" key="3">
    <source>
        <dbReference type="ARBA" id="ARBA00022729"/>
    </source>
</evidence>
<dbReference type="Proteomes" id="UP000190367">
    <property type="component" value="Unassembled WGS sequence"/>
</dbReference>
<evidence type="ECO:0000313" key="10">
    <source>
        <dbReference type="Proteomes" id="UP000190367"/>
    </source>
</evidence>
<protein>
    <submittedName>
        <fullName evidence="9">Starch-binding associating with outer membrane</fullName>
    </submittedName>
</protein>
<evidence type="ECO:0000313" key="9">
    <source>
        <dbReference type="EMBL" id="SJZ64035.1"/>
    </source>
</evidence>
<gene>
    <name evidence="9" type="ORF">SAMN04488128_1011024</name>
</gene>
<comment type="subcellular location">
    <subcellularLocation>
        <location evidence="1">Cell outer membrane</location>
    </subcellularLocation>
</comment>
<evidence type="ECO:0000259" key="7">
    <source>
        <dbReference type="Pfam" id="PF07980"/>
    </source>
</evidence>
<evidence type="ECO:0000256" key="1">
    <source>
        <dbReference type="ARBA" id="ARBA00004442"/>
    </source>
</evidence>
<dbReference type="Gene3D" id="1.25.40.390">
    <property type="match status" value="1"/>
</dbReference>
<evidence type="ECO:0000256" key="4">
    <source>
        <dbReference type="ARBA" id="ARBA00023136"/>
    </source>
</evidence>
<dbReference type="STRING" id="634771.SAMN04488128_1011024"/>
<dbReference type="GO" id="GO:0009279">
    <property type="term" value="C:cell outer membrane"/>
    <property type="evidence" value="ECO:0007669"/>
    <property type="project" value="UniProtKB-SubCell"/>
</dbReference>
<sequence>MQYSPLYKKLILFCVLATLTFSACKKGYLDRAATTQQQDQDIFTNFAMTDQVVNNLYSRLRGAYTYLGGYSMSSGTDEAKDASNWMASMSFNNGSWSGNNNPIGNTWRDNYVAIRQANAILEGVAKYNTPDDANNPGALNNRIGEVYFLRAYYLAELVRQFGGVIIVTKTIDQNDNVALNQPRSSYDACINQILADCDEAIKRLPLTYPSTQLGRVTKGACLALKARMLLYSASPLWAIAGKNGFLADISSNNTASDPEKWRKAAAAAKAVIDLPAAQGGTTYRLENTLADRLTMFTSNTLLSPEVIWVRMKEANQDYDRYLFPYGSNGWSGCSPTQNLVDDYEMANGLPITDPASGYDPAKPYTGRDPRFYTDISYNGAPWKGRKIETFERGKDEQSTQTDHTRTGYSCRKLANESITVNQGPGRDVHGILFRLAEFYLSYAEALNEYDPGNADIARYINLIRTRAGQPSLPAGLSQAEMRKRIRNERRIELSFENHRFWDVRRWKIAENTEKTIWGMRPIADAAAPDGYRYEKFKVEDRLWRSAMYVIPITTDETLRNTQLKQNEGW</sequence>
<feature type="chain" id="PRO_5010559317" evidence="6">
    <location>
        <begin position="26"/>
        <end position="569"/>
    </location>
</feature>
<name>A0A1T4MAV0_9BACT</name>
<dbReference type="OrthoDB" id="5694214at2"/>
<dbReference type="InterPro" id="IPR012944">
    <property type="entry name" value="SusD_RagB_dom"/>
</dbReference>
<evidence type="ECO:0000259" key="8">
    <source>
        <dbReference type="Pfam" id="PF14322"/>
    </source>
</evidence>
<dbReference type="Pfam" id="PF07980">
    <property type="entry name" value="SusD_RagB"/>
    <property type="match status" value="1"/>
</dbReference>
<dbReference type="InterPro" id="IPR033985">
    <property type="entry name" value="SusD-like_N"/>
</dbReference>
<dbReference type="Pfam" id="PF14322">
    <property type="entry name" value="SusD-like_3"/>
    <property type="match status" value="1"/>
</dbReference>
<evidence type="ECO:0000256" key="2">
    <source>
        <dbReference type="ARBA" id="ARBA00006275"/>
    </source>
</evidence>
<proteinExistence type="inferred from homology"/>
<feature type="signal peptide" evidence="6">
    <location>
        <begin position="1"/>
        <end position="25"/>
    </location>
</feature>
<dbReference type="RefSeq" id="WP_159455894.1">
    <property type="nucleotide sequence ID" value="NZ_FUWZ01000001.1"/>
</dbReference>
<keyword evidence="3 6" id="KW-0732">Signal</keyword>
<dbReference type="EMBL" id="FUWZ01000001">
    <property type="protein sequence ID" value="SJZ64035.1"/>
    <property type="molecule type" value="Genomic_DNA"/>
</dbReference>
<organism evidence="9 10">
    <name type="scientific">Chitinophaga eiseniae</name>
    <dbReference type="NCBI Taxonomy" id="634771"/>
    <lineage>
        <taxon>Bacteria</taxon>
        <taxon>Pseudomonadati</taxon>
        <taxon>Bacteroidota</taxon>
        <taxon>Chitinophagia</taxon>
        <taxon>Chitinophagales</taxon>
        <taxon>Chitinophagaceae</taxon>
        <taxon>Chitinophaga</taxon>
    </lineage>
</organism>
<keyword evidence="10" id="KW-1185">Reference proteome</keyword>
<reference evidence="10" key="1">
    <citation type="submission" date="2017-02" db="EMBL/GenBank/DDBJ databases">
        <authorList>
            <person name="Varghese N."/>
            <person name="Submissions S."/>
        </authorList>
    </citation>
    <scope>NUCLEOTIDE SEQUENCE [LARGE SCALE GENOMIC DNA]</scope>
    <source>
        <strain evidence="10">DSM 22224</strain>
    </source>
</reference>